<dbReference type="SUPFAM" id="SSF53649">
    <property type="entry name" value="Alkaline phosphatase-like"/>
    <property type="match status" value="1"/>
</dbReference>
<proteinExistence type="predicted"/>
<dbReference type="Proteomes" id="UP001595477">
    <property type="component" value="Unassembled WGS sequence"/>
</dbReference>
<name>A0ABV7JUA3_9ALTE</name>
<reference evidence="2" key="1">
    <citation type="journal article" date="2019" name="Int. J. Syst. Evol. Microbiol.">
        <title>The Global Catalogue of Microorganisms (GCM) 10K type strain sequencing project: providing services to taxonomists for standard genome sequencing and annotation.</title>
        <authorList>
            <consortium name="The Broad Institute Genomics Platform"/>
            <consortium name="The Broad Institute Genome Sequencing Center for Infectious Disease"/>
            <person name="Wu L."/>
            <person name="Ma J."/>
        </authorList>
    </citation>
    <scope>NUCLEOTIDE SEQUENCE [LARGE SCALE GENOMIC DNA]</scope>
    <source>
        <strain evidence="2">KCTC 52449</strain>
    </source>
</reference>
<dbReference type="RefSeq" id="WP_123323489.1">
    <property type="nucleotide sequence ID" value="NZ_JBHRSX010000016.1"/>
</dbReference>
<dbReference type="EMBL" id="JBHRSX010000016">
    <property type="protein sequence ID" value="MFC3201679.1"/>
    <property type="molecule type" value="Genomic_DNA"/>
</dbReference>
<organism evidence="1 2">
    <name type="scientific">Alteromonas oceani</name>
    <dbReference type="NCBI Taxonomy" id="2071609"/>
    <lineage>
        <taxon>Bacteria</taxon>
        <taxon>Pseudomonadati</taxon>
        <taxon>Pseudomonadota</taxon>
        <taxon>Gammaproteobacteria</taxon>
        <taxon>Alteromonadales</taxon>
        <taxon>Alteromonadaceae</taxon>
        <taxon>Alteromonas/Salinimonas group</taxon>
        <taxon>Alteromonas</taxon>
    </lineage>
</organism>
<keyword evidence="2" id="KW-1185">Reference proteome</keyword>
<protein>
    <recommendedName>
        <fullName evidence="3">Phosphodiesterase</fullName>
    </recommendedName>
</protein>
<evidence type="ECO:0000313" key="1">
    <source>
        <dbReference type="EMBL" id="MFC3201679.1"/>
    </source>
</evidence>
<sequence>MTKLLSLHLADFQWRLLMNDSLAGQFPVLTALCESGESGATATFGHEALLYASIYSGCSPDSHGVLGYDARRPDGLNVAPVARFHARKPFVWDLLDNQGVACAVVNMMATYGSHASYSHIFSDVMVKNKAAGPADISVLPSSIYPAHNRQQLLKNQWHPSLISDEDIAALTEQSGALSQSVTSTLKEALCQVANTQNIIIDALHSNEIAAIFACFDPLRTLLSNSEFTIDTSIIIKIMAFIDGCIGAILSVCPDISVCITGGGDHPFVIVRFPQSQPDQLLSSDFSLYDVAPSLLALFGYASAELNGKPIYSPDTPLVDICGQWQTAEDARIRMIKGLMPDTAVPPSMDKLPLMQQENIQAVTNEHNYHLAQHWIYAGRHADARHIIDRAELTSSQRRLLTELME</sequence>
<evidence type="ECO:0000313" key="2">
    <source>
        <dbReference type="Proteomes" id="UP001595477"/>
    </source>
</evidence>
<gene>
    <name evidence="1" type="ORF">ACFOEW_07610</name>
</gene>
<dbReference type="InterPro" id="IPR017850">
    <property type="entry name" value="Alkaline_phosphatase_core_sf"/>
</dbReference>
<accession>A0ABV7JUA3</accession>
<dbReference type="Gene3D" id="3.40.720.10">
    <property type="entry name" value="Alkaline Phosphatase, subunit A"/>
    <property type="match status" value="1"/>
</dbReference>
<evidence type="ECO:0008006" key="3">
    <source>
        <dbReference type="Google" id="ProtNLM"/>
    </source>
</evidence>
<comment type="caution">
    <text evidence="1">The sequence shown here is derived from an EMBL/GenBank/DDBJ whole genome shotgun (WGS) entry which is preliminary data.</text>
</comment>